<dbReference type="GO" id="GO:0003677">
    <property type="term" value="F:DNA binding"/>
    <property type="evidence" value="ECO:0007669"/>
    <property type="project" value="InterPro"/>
</dbReference>
<dbReference type="GO" id="GO:0042276">
    <property type="term" value="P:error-prone translesion synthesis"/>
    <property type="evidence" value="ECO:0007669"/>
    <property type="project" value="TreeGrafter"/>
</dbReference>
<comment type="similarity">
    <text evidence="1">Belongs to the DNA polymerase type-B family.</text>
</comment>
<dbReference type="GO" id="GO:0016035">
    <property type="term" value="C:zeta DNA polymerase complex"/>
    <property type="evidence" value="ECO:0007669"/>
    <property type="project" value="InterPro"/>
</dbReference>
<dbReference type="RefSeq" id="XP_012895857.1">
    <property type="nucleotide sequence ID" value="XM_013040403.1"/>
</dbReference>
<dbReference type="AlphaFoldDB" id="D8M170"/>
<keyword evidence="4" id="KW-0548">Nucleotidyltransferase</keyword>
<protein>
    <recommendedName>
        <fullName evidence="2">DNA-directed DNA polymerase</fullName>
        <ecNumber evidence="2">2.7.7.7</ecNumber>
    </recommendedName>
</protein>
<dbReference type="EC" id="2.7.7.7" evidence="2"/>
<dbReference type="PROSITE" id="PS00116">
    <property type="entry name" value="DNA_POLYMERASE_B"/>
    <property type="match status" value="1"/>
</dbReference>
<dbReference type="Gene3D" id="3.90.1600.10">
    <property type="entry name" value="Palm domain of DNA polymerase"/>
    <property type="match status" value="1"/>
</dbReference>
<evidence type="ECO:0000259" key="6">
    <source>
        <dbReference type="Pfam" id="PF00136"/>
    </source>
</evidence>
<dbReference type="InterPro" id="IPR036397">
    <property type="entry name" value="RNaseH_sf"/>
</dbReference>
<dbReference type="SUPFAM" id="SSF56672">
    <property type="entry name" value="DNA/RNA polymerases"/>
    <property type="match status" value="1"/>
</dbReference>
<dbReference type="Gene3D" id="3.30.420.10">
    <property type="entry name" value="Ribonuclease H-like superfamily/Ribonuclease H"/>
    <property type="match status" value="1"/>
</dbReference>
<dbReference type="Pfam" id="PF00136">
    <property type="entry name" value="DNA_pol_B"/>
    <property type="match status" value="1"/>
</dbReference>
<dbReference type="Proteomes" id="UP000008312">
    <property type="component" value="Unassembled WGS sequence"/>
</dbReference>
<gene>
    <name evidence="7" type="ORF">GSBLH_T00001916001</name>
</gene>
<sequence length="626" mass="71713">MRKKVFYSIHILYHTHILNRLIESCTIQGIDLTDELTRGSQYKIENILLRINNSKDFSSIFVSKLQLAHQPSAASIPLVMEPYSNLYNDPLVVMDFQSLYPSVMIAYNICFSTCLGNLNKKTGVWIERVLNGSLGCTKEREIEAAYKGGFHVSPTGTVFVNKNVREGIIVKMVSEILRIRILIKNVLKNNRNHPLYDHYKSILDFNQLALKGIVNTTYGYINAGFSGRMPNAQIGDSIVEYGRVILTKSINYVLNHFNDVEVVYADTDSMFIQCKGYSRHDAFALGRQLEDEISALFPVPITLKFEKLYHPCVMVTKKRYTGYCYTSEDAAPFVEGKGIEMIRTDQCEYIRQLSEDFLTRVFTSSSLSQVQTYESFCIDIFRFVQNEFRKILTSQIPIPDFILWREVKLGSYKMKSSNATDQDGFEGDLDFHRIIALNPSLPPAAVISIKRILNDERDVPLYKEKVPYLVIYGEPGSRLNDQVISPYELLREENGVRLNNDYYIRKHVIPVLNRLSTIFGIDVEKWYHSMTEVPSTPSFIIPSKFKNQLSSVGGLSTRSGVDKEQRIDGFYTSNLCFFCRKVSSGDEIVCSNCRKHPQDLLIRIAMWIQDVEQRIEVLGCFFASNK</sequence>
<organism evidence="7">
    <name type="scientific">Blastocystis hominis</name>
    <dbReference type="NCBI Taxonomy" id="12968"/>
    <lineage>
        <taxon>Eukaryota</taxon>
        <taxon>Sar</taxon>
        <taxon>Stramenopiles</taxon>
        <taxon>Bigyra</taxon>
        <taxon>Opalozoa</taxon>
        <taxon>Opalinata</taxon>
        <taxon>Blastocystidae</taxon>
        <taxon>Blastocystis</taxon>
    </lineage>
</organism>
<evidence type="ECO:0000256" key="1">
    <source>
        <dbReference type="ARBA" id="ARBA00005755"/>
    </source>
</evidence>
<dbReference type="GO" id="GO:0003887">
    <property type="term" value="F:DNA-directed DNA polymerase activity"/>
    <property type="evidence" value="ECO:0007669"/>
    <property type="project" value="UniProtKB-KW"/>
</dbReference>
<dbReference type="GO" id="GO:0000166">
    <property type="term" value="F:nucleotide binding"/>
    <property type="evidence" value="ECO:0007669"/>
    <property type="project" value="InterPro"/>
</dbReference>
<dbReference type="GO" id="GO:0005634">
    <property type="term" value="C:nucleus"/>
    <property type="evidence" value="ECO:0007669"/>
    <property type="project" value="TreeGrafter"/>
</dbReference>
<feature type="domain" description="DNA-directed DNA polymerase family B multifunctional" evidence="6">
    <location>
        <begin position="33"/>
        <end position="416"/>
    </location>
</feature>
<evidence type="ECO:0000256" key="2">
    <source>
        <dbReference type="ARBA" id="ARBA00012417"/>
    </source>
</evidence>
<evidence type="ECO:0000256" key="4">
    <source>
        <dbReference type="ARBA" id="ARBA00022695"/>
    </source>
</evidence>
<dbReference type="InterPro" id="IPR042087">
    <property type="entry name" value="DNA_pol_B_thumb"/>
</dbReference>
<dbReference type="PANTHER" id="PTHR45812">
    <property type="entry name" value="DNA POLYMERASE ZETA CATALYTIC SUBUNIT"/>
    <property type="match status" value="1"/>
</dbReference>
<evidence type="ECO:0000313" key="7">
    <source>
        <dbReference type="EMBL" id="CBK21809.2"/>
    </source>
</evidence>
<accession>D8M170</accession>
<dbReference type="InParanoid" id="D8M170"/>
<evidence type="ECO:0000256" key="3">
    <source>
        <dbReference type="ARBA" id="ARBA00022679"/>
    </source>
</evidence>
<dbReference type="InterPro" id="IPR030559">
    <property type="entry name" value="PolZ_Rev3"/>
</dbReference>
<dbReference type="GO" id="GO:0000724">
    <property type="term" value="P:double-strand break repair via homologous recombination"/>
    <property type="evidence" value="ECO:0007669"/>
    <property type="project" value="TreeGrafter"/>
</dbReference>
<name>D8M170_BLAHO</name>
<dbReference type="GeneID" id="24919137"/>
<evidence type="ECO:0000313" key="8">
    <source>
        <dbReference type="Proteomes" id="UP000008312"/>
    </source>
</evidence>
<dbReference type="OMA" id="NAQYYIT"/>
<dbReference type="InterPro" id="IPR006172">
    <property type="entry name" value="DNA-dir_DNA_pol_B"/>
</dbReference>
<dbReference type="InterPro" id="IPR006134">
    <property type="entry name" value="DNA-dir_DNA_pol_B_multi_dom"/>
</dbReference>
<reference evidence="7" key="1">
    <citation type="submission" date="2010-02" db="EMBL/GenBank/DDBJ databases">
        <title>Sequencing and annotation of the Blastocystis hominis genome.</title>
        <authorList>
            <person name="Wincker P."/>
        </authorList>
    </citation>
    <scope>NUCLEOTIDE SEQUENCE</scope>
    <source>
        <strain evidence="7">Singapore isolate B</strain>
    </source>
</reference>
<proteinExistence type="inferred from homology"/>
<dbReference type="PRINTS" id="PR00106">
    <property type="entry name" value="DNAPOLB"/>
</dbReference>
<dbReference type="Gene3D" id="1.10.132.60">
    <property type="entry name" value="DNA polymerase family B, C-terminal domain"/>
    <property type="match status" value="1"/>
</dbReference>
<dbReference type="PANTHER" id="PTHR45812:SF1">
    <property type="entry name" value="DNA POLYMERASE ZETA CATALYTIC SUBUNIT"/>
    <property type="match status" value="1"/>
</dbReference>
<dbReference type="InterPro" id="IPR043502">
    <property type="entry name" value="DNA/RNA_pol_sf"/>
</dbReference>
<dbReference type="EMBL" id="FN668644">
    <property type="protein sequence ID" value="CBK21809.2"/>
    <property type="molecule type" value="Genomic_DNA"/>
</dbReference>
<dbReference type="OrthoDB" id="2414538at2759"/>
<dbReference type="Gene3D" id="1.10.287.690">
    <property type="entry name" value="Helix hairpin bin"/>
    <property type="match status" value="1"/>
</dbReference>
<keyword evidence="8" id="KW-1185">Reference proteome</keyword>
<evidence type="ECO:0000256" key="5">
    <source>
        <dbReference type="ARBA" id="ARBA00022932"/>
    </source>
</evidence>
<dbReference type="InterPro" id="IPR023211">
    <property type="entry name" value="DNA_pol_palm_dom_sf"/>
</dbReference>
<dbReference type="InterPro" id="IPR017964">
    <property type="entry name" value="DNA-dir_DNA_pol_B_CS"/>
</dbReference>
<keyword evidence="3" id="KW-0808">Transferase</keyword>
<keyword evidence="5" id="KW-0239">DNA-directed DNA polymerase</keyword>